<feature type="domain" description="EAL" evidence="7">
    <location>
        <begin position="498"/>
        <end position="749"/>
    </location>
</feature>
<dbReference type="InterPro" id="IPR001633">
    <property type="entry name" value="EAL_dom"/>
</dbReference>
<dbReference type="Pfam" id="PF00990">
    <property type="entry name" value="GGDEF"/>
    <property type="match status" value="1"/>
</dbReference>
<dbReference type="Gene3D" id="3.30.70.270">
    <property type="match status" value="1"/>
</dbReference>
<dbReference type="PANTHER" id="PTHR33121:SF79">
    <property type="entry name" value="CYCLIC DI-GMP PHOSPHODIESTERASE PDED-RELATED"/>
    <property type="match status" value="1"/>
</dbReference>
<dbReference type="PANTHER" id="PTHR33121">
    <property type="entry name" value="CYCLIC DI-GMP PHOSPHODIESTERASE PDEF"/>
    <property type="match status" value="1"/>
</dbReference>
<keyword evidence="2 5" id="KW-0812">Transmembrane</keyword>
<evidence type="ECO:0000256" key="3">
    <source>
        <dbReference type="ARBA" id="ARBA00022989"/>
    </source>
</evidence>
<proteinExistence type="predicted"/>
<reference evidence="9 10" key="1">
    <citation type="journal article" date="2018" name="Front. Microbiol.">
        <title>Phylogeny of Vibrio vulnificus from the Analysis of the Core-Genome: Implications for Intra-Species Taxonomy.</title>
        <authorList>
            <person name="Roig F.J."/>
            <person name="Gonzalez-Candelas F."/>
            <person name="Sanjuan E."/>
            <person name="Fouz B."/>
            <person name="Feil E.J."/>
            <person name="Llorens C."/>
            <person name="Baker-Austin C."/>
            <person name="Oliver J.D."/>
            <person name="Danin-Poleg Y."/>
            <person name="Gibas C.J."/>
            <person name="Kashi Y."/>
            <person name="Gulig P.A."/>
            <person name="Morrison S.S."/>
            <person name="Amaro C."/>
        </authorList>
    </citation>
    <scope>NUCLEOTIDE SEQUENCE [LARGE SCALE GENOMIC DNA]</scope>
    <source>
        <strain evidence="9 10">CECT4608</strain>
    </source>
</reference>
<dbReference type="Gene3D" id="3.20.20.450">
    <property type="entry name" value="EAL domain"/>
    <property type="match status" value="1"/>
</dbReference>
<dbReference type="GO" id="GO:0016020">
    <property type="term" value="C:membrane"/>
    <property type="evidence" value="ECO:0007669"/>
    <property type="project" value="UniProtKB-SubCell"/>
</dbReference>
<dbReference type="InterPro" id="IPR035919">
    <property type="entry name" value="EAL_sf"/>
</dbReference>
<dbReference type="SMART" id="SM00052">
    <property type="entry name" value="EAL"/>
    <property type="match status" value="1"/>
</dbReference>
<feature type="transmembrane region" description="Helical" evidence="5">
    <location>
        <begin position="284"/>
        <end position="306"/>
    </location>
</feature>
<evidence type="ECO:0000313" key="9">
    <source>
        <dbReference type="EMBL" id="POB49469.1"/>
    </source>
</evidence>
<dbReference type="CDD" id="cd01948">
    <property type="entry name" value="EAL"/>
    <property type="match status" value="1"/>
</dbReference>
<dbReference type="SMART" id="SM00267">
    <property type="entry name" value="GGDEF"/>
    <property type="match status" value="1"/>
</dbReference>
<feature type="domain" description="GGDEF" evidence="8">
    <location>
        <begin position="357"/>
        <end position="489"/>
    </location>
</feature>
<sequence length="753" mass="84637">MKTGLLMFDEQIGFTFLLYFVWCAWMNTFLNIKHPLIATLLLFASILSITLWIIHLVTDANLREKELLVSQVAMTQGKNLEKELHTALIASTQILAVEVIQNNGNMENFEEYAQEILSLSEVISNLQLAPNGIIQFIYPLAGNEKAIGHNLLKDDARKKEALSAVESGKLTLAGPFTLKQGGVGMVARRPVFLKLQDKSEFWGFVSALILLDNLIASSDLQELQKDNLHFQLSRIHPDTNQIDVFYGESISRNWISSQVTIDVPNNQWTLIVGLPQSQQLLGSALIQLAIALIVSGFASFCFFYYVTLPKKLQYAVEQKTFQLKKLANTDMLTGLDNRRKFTDVLNQILQKPDALAHCHALLYLDIDNFKQINDQLGHYVGDQVLKVVAQRLCHHVSDAQSITRISGDEFAVILEYQEIDSLKARLSALIVALSQPSEHIPSSHRLTVSIGVVLIPQDGQDLTLLMQHVDFAMYQAKSQGRNQYCFFDRLMKLRDDEKSQLIESLKIAIEQNQFVLHYQPIYDIRSHQIHCYEALIRWQHPTKGLLYPASFIELAEQSGLINEIGDCVLAQACQFIAQAAPEKPIVSINISASQLSDPQLFERFIGIIQQYGVDAHSLKFELTETTLMQNIQACTNILLKFKQLGIQIAIDDFGTGYSSLAILKDVPANYLKIDKSFIDQINSNTGDQKVAQSIITLAHHLDMQVIAEGVEQIEQEELLAQFQCDFGQGYLFGRPAPVDSLLFNSADINSRAI</sequence>
<dbReference type="SMART" id="SM01079">
    <property type="entry name" value="CHASE"/>
    <property type="match status" value="1"/>
</dbReference>
<evidence type="ECO:0000259" key="7">
    <source>
        <dbReference type="PROSITE" id="PS50883"/>
    </source>
</evidence>
<feature type="transmembrane region" description="Helical" evidence="5">
    <location>
        <begin position="36"/>
        <end position="57"/>
    </location>
</feature>
<keyword evidence="3 5" id="KW-1133">Transmembrane helix</keyword>
<dbReference type="InterPro" id="IPR050706">
    <property type="entry name" value="Cyclic-di-GMP_PDE-like"/>
</dbReference>
<dbReference type="PROSITE" id="PS50883">
    <property type="entry name" value="EAL"/>
    <property type="match status" value="1"/>
</dbReference>
<feature type="transmembrane region" description="Helical" evidence="5">
    <location>
        <begin position="12"/>
        <end position="30"/>
    </location>
</feature>
<dbReference type="Proteomes" id="UP000237466">
    <property type="component" value="Unassembled WGS sequence"/>
</dbReference>
<dbReference type="InterPro" id="IPR042240">
    <property type="entry name" value="CHASE_sf"/>
</dbReference>
<dbReference type="SUPFAM" id="SSF55073">
    <property type="entry name" value="Nucleotide cyclase"/>
    <property type="match status" value="1"/>
</dbReference>
<dbReference type="InterPro" id="IPR029787">
    <property type="entry name" value="Nucleotide_cyclase"/>
</dbReference>
<dbReference type="PROSITE" id="PS50839">
    <property type="entry name" value="CHASE"/>
    <property type="match status" value="1"/>
</dbReference>
<dbReference type="InterPro" id="IPR043128">
    <property type="entry name" value="Rev_trsase/Diguanyl_cyclase"/>
</dbReference>
<dbReference type="InterPro" id="IPR006189">
    <property type="entry name" value="CHASE_dom"/>
</dbReference>
<dbReference type="GO" id="GO:0071111">
    <property type="term" value="F:cyclic-guanylate-specific phosphodiesterase activity"/>
    <property type="evidence" value="ECO:0007669"/>
    <property type="project" value="InterPro"/>
</dbReference>
<evidence type="ECO:0000256" key="1">
    <source>
        <dbReference type="ARBA" id="ARBA00004370"/>
    </source>
</evidence>
<evidence type="ECO:0000256" key="2">
    <source>
        <dbReference type="ARBA" id="ARBA00022692"/>
    </source>
</evidence>
<feature type="domain" description="CHASE" evidence="6">
    <location>
        <begin position="130"/>
        <end position="271"/>
    </location>
</feature>
<evidence type="ECO:0000313" key="10">
    <source>
        <dbReference type="Proteomes" id="UP000237466"/>
    </source>
</evidence>
<dbReference type="SUPFAM" id="SSF141868">
    <property type="entry name" value="EAL domain-like"/>
    <property type="match status" value="1"/>
</dbReference>
<dbReference type="AlphaFoldDB" id="A0A2S3R714"/>
<keyword evidence="4 5" id="KW-0472">Membrane</keyword>
<comment type="subcellular location">
    <subcellularLocation>
        <location evidence="1">Membrane</location>
    </subcellularLocation>
</comment>
<dbReference type="PROSITE" id="PS50887">
    <property type="entry name" value="GGDEF"/>
    <property type="match status" value="1"/>
</dbReference>
<dbReference type="EMBL" id="PDGH01000034">
    <property type="protein sequence ID" value="POB49469.1"/>
    <property type="molecule type" value="Genomic_DNA"/>
</dbReference>
<dbReference type="Pfam" id="PF03924">
    <property type="entry name" value="CHASE"/>
    <property type="match status" value="1"/>
</dbReference>
<dbReference type="NCBIfam" id="TIGR00254">
    <property type="entry name" value="GGDEF"/>
    <property type="match status" value="1"/>
</dbReference>
<evidence type="ECO:0000256" key="5">
    <source>
        <dbReference type="SAM" id="Phobius"/>
    </source>
</evidence>
<dbReference type="InterPro" id="IPR000160">
    <property type="entry name" value="GGDEF_dom"/>
</dbReference>
<evidence type="ECO:0000256" key="4">
    <source>
        <dbReference type="ARBA" id="ARBA00023136"/>
    </source>
</evidence>
<evidence type="ECO:0000259" key="8">
    <source>
        <dbReference type="PROSITE" id="PS50887"/>
    </source>
</evidence>
<evidence type="ECO:0000259" key="6">
    <source>
        <dbReference type="PROSITE" id="PS50839"/>
    </source>
</evidence>
<gene>
    <name evidence="9" type="ORF">CRN52_03690</name>
</gene>
<dbReference type="Gene3D" id="3.30.450.350">
    <property type="entry name" value="CHASE domain"/>
    <property type="match status" value="1"/>
</dbReference>
<organism evidence="9 10">
    <name type="scientific">Vibrio vulnificus</name>
    <dbReference type="NCBI Taxonomy" id="672"/>
    <lineage>
        <taxon>Bacteria</taxon>
        <taxon>Pseudomonadati</taxon>
        <taxon>Pseudomonadota</taxon>
        <taxon>Gammaproteobacteria</taxon>
        <taxon>Vibrionales</taxon>
        <taxon>Vibrionaceae</taxon>
        <taxon>Vibrio</taxon>
    </lineage>
</organism>
<name>A0A2S3R714_VIBVL</name>
<accession>A0A2S3R714</accession>
<protein>
    <submittedName>
        <fullName evidence="9">Diguanylate cyclase</fullName>
    </submittedName>
</protein>
<dbReference type="CDD" id="cd01949">
    <property type="entry name" value="GGDEF"/>
    <property type="match status" value="1"/>
</dbReference>
<comment type="caution">
    <text evidence="9">The sequence shown here is derived from an EMBL/GenBank/DDBJ whole genome shotgun (WGS) entry which is preliminary data.</text>
</comment>
<dbReference type="GO" id="GO:0007165">
    <property type="term" value="P:signal transduction"/>
    <property type="evidence" value="ECO:0007669"/>
    <property type="project" value="UniProtKB-ARBA"/>
</dbReference>
<dbReference type="Pfam" id="PF00563">
    <property type="entry name" value="EAL"/>
    <property type="match status" value="1"/>
</dbReference>